<dbReference type="OrthoDB" id="5405911at2"/>
<dbReference type="SUPFAM" id="SSF55729">
    <property type="entry name" value="Acyl-CoA N-acyltransferases (Nat)"/>
    <property type="match status" value="1"/>
</dbReference>
<comment type="caution">
    <text evidence="3">The sequence shown here is derived from an EMBL/GenBank/DDBJ whole genome shotgun (WGS) entry which is preliminary data.</text>
</comment>
<dbReference type="PROSITE" id="PS51186">
    <property type="entry name" value="GNAT"/>
    <property type="match status" value="1"/>
</dbReference>
<dbReference type="RefSeq" id="WP_129626515.1">
    <property type="nucleotide sequence ID" value="NZ_BAABCI010000004.1"/>
</dbReference>
<name>A0A542EC53_9MICO</name>
<evidence type="ECO:0000259" key="1">
    <source>
        <dbReference type="PROSITE" id="PS51186"/>
    </source>
</evidence>
<protein>
    <submittedName>
        <fullName evidence="3">Uncharacterized protein</fullName>
    </submittedName>
</protein>
<evidence type="ECO:0000259" key="2">
    <source>
        <dbReference type="PROSITE" id="PS51729"/>
    </source>
</evidence>
<dbReference type="Proteomes" id="UP000320806">
    <property type="component" value="Unassembled WGS sequence"/>
</dbReference>
<dbReference type="InterPro" id="IPR016181">
    <property type="entry name" value="Acyl_CoA_acyltransferase"/>
</dbReference>
<sequence>MTDKLDIDVRDNPERSRYEAVHDGEVIGFAEYDKTEDVVVFTHTVVDSGYEGKGVAGQLVRFALDAVRDEGTREVVPQCSYVKGWIAKHPDYIPLVYGQAKPAAD</sequence>
<dbReference type="EMBL" id="VFMO01000001">
    <property type="protein sequence ID" value="TQJ12912.1"/>
    <property type="molecule type" value="Genomic_DNA"/>
</dbReference>
<evidence type="ECO:0000313" key="4">
    <source>
        <dbReference type="Proteomes" id="UP000320806"/>
    </source>
</evidence>
<dbReference type="Pfam" id="PF14542">
    <property type="entry name" value="Acetyltransf_CG"/>
    <property type="match status" value="1"/>
</dbReference>
<organism evidence="3 4">
    <name type="scientific">Yimella lutea</name>
    <dbReference type="NCBI Taxonomy" id="587872"/>
    <lineage>
        <taxon>Bacteria</taxon>
        <taxon>Bacillati</taxon>
        <taxon>Actinomycetota</taxon>
        <taxon>Actinomycetes</taxon>
        <taxon>Micrococcales</taxon>
        <taxon>Dermacoccaceae</taxon>
        <taxon>Yimella</taxon>
    </lineage>
</organism>
<dbReference type="PANTHER" id="PTHR31435">
    <property type="entry name" value="PROTEIN NATD1"/>
    <property type="match status" value="1"/>
</dbReference>
<dbReference type="Gene3D" id="3.40.630.30">
    <property type="match status" value="1"/>
</dbReference>
<dbReference type="CDD" id="cd04301">
    <property type="entry name" value="NAT_SF"/>
    <property type="match status" value="1"/>
</dbReference>
<dbReference type="InterPro" id="IPR000182">
    <property type="entry name" value="GNAT_dom"/>
</dbReference>
<proteinExistence type="predicted"/>
<dbReference type="InterPro" id="IPR031165">
    <property type="entry name" value="GNAT_YJDJ"/>
</dbReference>
<reference evidence="3 4" key="1">
    <citation type="submission" date="2019-06" db="EMBL/GenBank/DDBJ databases">
        <title>Sequencing the genomes of 1000 actinobacteria strains.</title>
        <authorList>
            <person name="Klenk H.-P."/>
        </authorList>
    </citation>
    <scope>NUCLEOTIDE SEQUENCE [LARGE SCALE GENOMIC DNA]</scope>
    <source>
        <strain evidence="3 4">DSM 19828</strain>
    </source>
</reference>
<dbReference type="AlphaFoldDB" id="A0A542EC53"/>
<dbReference type="PROSITE" id="PS51729">
    <property type="entry name" value="GNAT_YJDJ"/>
    <property type="match status" value="1"/>
</dbReference>
<feature type="domain" description="N-acetyltransferase" evidence="2">
    <location>
        <begin position="10"/>
        <end position="97"/>
    </location>
</feature>
<evidence type="ECO:0000313" key="3">
    <source>
        <dbReference type="EMBL" id="TQJ12912.1"/>
    </source>
</evidence>
<dbReference type="PANTHER" id="PTHR31435:SF10">
    <property type="entry name" value="BSR4717 PROTEIN"/>
    <property type="match status" value="1"/>
</dbReference>
<feature type="domain" description="N-acetyltransferase" evidence="1">
    <location>
        <begin position="1"/>
        <end position="102"/>
    </location>
</feature>
<dbReference type="InterPro" id="IPR045057">
    <property type="entry name" value="Gcn5-rel_NAT"/>
</dbReference>
<gene>
    <name evidence="3" type="ORF">FB459_0289</name>
</gene>
<accession>A0A542EC53</accession>
<dbReference type="GO" id="GO:0016747">
    <property type="term" value="F:acyltransferase activity, transferring groups other than amino-acyl groups"/>
    <property type="evidence" value="ECO:0007669"/>
    <property type="project" value="InterPro"/>
</dbReference>
<keyword evidence="4" id="KW-1185">Reference proteome</keyword>